<keyword evidence="2" id="KW-1185">Reference proteome</keyword>
<organism evidence="1 2">
    <name type="scientific">Aspergillus melleus</name>
    <dbReference type="NCBI Taxonomy" id="138277"/>
    <lineage>
        <taxon>Eukaryota</taxon>
        <taxon>Fungi</taxon>
        <taxon>Dikarya</taxon>
        <taxon>Ascomycota</taxon>
        <taxon>Pezizomycotina</taxon>
        <taxon>Eurotiomycetes</taxon>
        <taxon>Eurotiomycetidae</taxon>
        <taxon>Eurotiales</taxon>
        <taxon>Aspergillaceae</taxon>
        <taxon>Aspergillus</taxon>
        <taxon>Aspergillus subgen. Circumdati</taxon>
    </lineage>
</organism>
<reference evidence="1 2" key="1">
    <citation type="journal article" date="2023" name="ACS Omega">
        <title>Identification of the Neoaspergillic Acid Biosynthesis Gene Cluster by Establishing an In Vitro CRISPR-Ribonucleoprotein Genetic System in Aspergillus melleus.</title>
        <authorList>
            <person name="Yuan B."/>
            <person name="Grau M.F."/>
            <person name="Murata R.M."/>
            <person name="Torok T."/>
            <person name="Venkateswaran K."/>
            <person name="Stajich J.E."/>
            <person name="Wang C.C.C."/>
        </authorList>
    </citation>
    <scope>NUCLEOTIDE SEQUENCE [LARGE SCALE GENOMIC DNA]</scope>
    <source>
        <strain evidence="1 2">IMV 1140</strain>
    </source>
</reference>
<protein>
    <submittedName>
        <fullName evidence="1">Uncharacterized protein</fullName>
    </submittedName>
</protein>
<evidence type="ECO:0000313" key="1">
    <source>
        <dbReference type="EMBL" id="KAK1145110.1"/>
    </source>
</evidence>
<name>A0ACC3B4G3_9EURO</name>
<gene>
    <name evidence="1" type="ORF">N8T08_004543</name>
</gene>
<comment type="caution">
    <text evidence="1">The sequence shown here is derived from an EMBL/GenBank/DDBJ whole genome shotgun (WGS) entry which is preliminary data.</text>
</comment>
<proteinExistence type="predicted"/>
<sequence>MNRNGTLGATQFIWIANSFVLASFVLQPLMGQLANPFGRRIPLIWSTALFILGSGIAGGAHNPAMLFSSRTVQGIGAGGIHVLLDVVCYDLVPLREGVALAVILLCMRVHTGSYTAASKLNQIVVRCEVWLSTPSCSRLKAAPGTPADPIVAT</sequence>
<accession>A0ACC3B4G3</accession>
<evidence type="ECO:0000313" key="2">
    <source>
        <dbReference type="Proteomes" id="UP001177260"/>
    </source>
</evidence>
<dbReference type="EMBL" id="JAOPJF010000026">
    <property type="protein sequence ID" value="KAK1145110.1"/>
    <property type="molecule type" value="Genomic_DNA"/>
</dbReference>
<dbReference type="Proteomes" id="UP001177260">
    <property type="component" value="Unassembled WGS sequence"/>
</dbReference>